<feature type="signal peptide" evidence="4">
    <location>
        <begin position="1"/>
        <end position="27"/>
    </location>
</feature>
<dbReference type="GO" id="GO:0051205">
    <property type="term" value="P:protein insertion into membrane"/>
    <property type="evidence" value="ECO:0007669"/>
    <property type="project" value="UniProtKB-UniRule"/>
</dbReference>
<comment type="subcellular location">
    <subcellularLocation>
        <location evidence="4">Cell outer membrane</location>
    </subcellularLocation>
</comment>
<accession>A0A501XNT5</accession>
<keyword evidence="7" id="KW-1185">Reference proteome</keyword>
<dbReference type="PANTHER" id="PTHR34512">
    <property type="entry name" value="CELL SURFACE PROTEIN"/>
    <property type="match status" value="1"/>
</dbReference>
<dbReference type="SMART" id="SM00564">
    <property type="entry name" value="PQQ"/>
    <property type="match status" value="7"/>
</dbReference>
<dbReference type="GO" id="GO:0043165">
    <property type="term" value="P:Gram-negative-bacterium-type cell outer membrane assembly"/>
    <property type="evidence" value="ECO:0007669"/>
    <property type="project" value="UniProtKB-UniRule"/>
</dbReference>
<evidence type="ECO:0000259" key="5">
    <source>
        <dbReference type="Pfam" id="PF13360"/>
    </source>
</evidence>
<comment type="function">
    <text evidence="4">Part of the outer membrane protein assembly complex, which is involved in assembly and insertion of beta-barrel proteins into the outer membrane.</text>
</comment>
<reference evidence="6 7" key="1">
    <citation type="submission" date="2019-06" db="EMBL/GenBank/DDBJ databases">
        <authorList>
            <person name="Lee I."/>
            <person name="Jang G.I."/>
            <person name="Hwang C.Y."/>
        </authorList>
    </citation>
    <scope>NUCLEOTIDE SEQUENCE [LARGE SCALE GENOMIC DNA]</scope>
    <source>
        <strain evidence="6 7">PAMC 28131</strain>
    </source>
</reference>
<dbReference type="AlphaFoldDB" id="A0A501XNT5"/>
<dbReference type="Gene3D" id="2.130.10.10">
    <property type="entry name" value="YVTN repeat-like/Quinoprotein amine dehydrogenase"/>
    <property type="match status" value="1"/>
</dbReference>
<organism evidence="6 7">
    <name type="scientific">Sandaracinobacter neustonicus</name>
    <dbReference type="NCBI Taxonomy" id="1715348"/>
    <lineage>
        <taxon>Bacteria</taxon>
        <taxon>Pseudomonadati</taxon>
        <taxon>Pseudomonadota</taxon>
        <taxon>Alphaproteobacteria</taxon>
        <taxon>Sphingomonadales</taxon>
        <taxon>Sphingosinicellaceae</taxon>
        <taxon>Sandaracinobacter</taxon>
    </lineage>
</organism>
<feature type="chain" id="PRO_5021519697" description="Outer membrane protein assembly factor BamB" evidence="4">
    <location>
        <begin position="28"/>
        <end position="447"/>
    </location>
</feature>
<dbReference type="Proteomes" id="UP000319897">
    <property type="component" value="Unassembled WGS sequence"/>
</dbReference>
<keyword evidence="3 4" id="KW-0998">Cell outer membrane</keyword>
<evidence type="ECO:0000256" key="3">
    <source>
        <dbReference type="ARBA" id="ARBA00023237"/>
    </source>
</evidence>
<comment type="similarity">
    <text evidence="4">Belongs to the BamB family.</text>
</comment>
<dbReference type="HAMAP" id="MF_00923">
    <property type="entry name" value="OM_assembly_BamB"/>
    <property type="match status" value="1"/>
</dbReference>
<evidence type="ECO:0000256" key="2">
    <source>
        <dbReference type="ARBA" id="ARBA00023136"/>
    </source>
</evidence>
<name>A0A501XNT5_9SPHN</name>
<gene>
    <name evidence="4" type="primary">bamB</name>
    <name evidence="6" type="ORF">FJQ54_06820</name>
</gene>
<evidence type="ECO:0000313" key="7">
    <source>
        <dbReference type="Proteomes" id="UP000319897"/>
    </source>
</evidence>
<evidence type="ECO:0000256" key="4">
    <source>
        <dbReference type="HAMAP-Rule" id="MF_00923"/>
    </source>
</evidence>
<feature type="domain" description="Pyrrolo-quinoline quinone repeat" evidence="5">
    <location>
        <begin position="129"/>
        <end position="365"/>
    </location>
</feature>
<dbReference type="InterPro" id="IPR017687">
    <property type="entry name" value="BamB"/>
</dbReference>
<keyword evidence="1 4" id="KW-0732">Signal</keyword>
<dbReference type="GO" id="GO:0009279">
    <property type="term" value="C:cell outer membrane"/>
    <property type="evidence" value="ECO:0007669"/>
    <property type="project" value="UniProtKB-SubCell"/>
</dbReference>
<dbReference type="EMBL" id="VFSU01000019">
    <property type="protein sequence ID" value="TPE62236.1"/>
    <property type="molecule type" value="Genomic_DNA"/>
</dbReference>
<dbReference type="RefSeq" id="WP_140927661.1">
    <property type="nucleotide sequence ID" value="NZ_VFSU01000019.1"/>
</dbReference>
<keyword evidence="2 4" id="KW-0472">Membrane</keyword>
<dbReference type="InterPro" id="IPR002372">
    <property type="entry name" value="PQQ_rpt_dom"/>
</dbReference>
<evidence type="ECO:0000256" key="1">
    <source>
        <dbReference type="ARBA" id="ARBA00022729"/>
    </source>
</evidence>
<comment type="caution">
    <text evidence="6">The sequence shown here is derived from an EMBL/GenBank/DDBJ whole genome shotgun (WGS) entry which is preliminary data.</text>
</comment>
<protein>
    <recommendedName>
        <fullName evidence="4">Outer membrane protein assembly factor BamB</fullName>
    </recommendedName>
</protein>
<dbReference type="OrthoDB" id="5290752at2"/>
<comment type="subunit">
    <text evidence="4">Part of the Bam complex.</text>
</comment>
<dbReference type="InterPro" id="IPR011047">
    <property type="entry name" value="Quinoprotein_ADH-like_sf"/>
</dbReference>
<dbReference type="InterPro" id="IPR015943">
    <property type="entry name" value="WD40/YVTN_repeat-like_dom_sf"/>
</dbReference>
<proteinExistence type="inferred from homology"/>
<sequence length="447" mass="47067" precursor="true">MMRVSRYRTAAILGMVSVALVAMPGCASFKGKGKKPATMGERISVLDYERQVEAEAELQGVDVVLPAAHVNAEWNQPAGNAAGNLGHVTLGAAPQRLWSVKIGKGSDATRKLNGTPVIAENRLFTIDTEGLVSAFDATTGRPLWRQTIALKGEGTRPAFGGGVSVMGGRVFATTGFGIIAALDAATGAEAWRVRLATPLRAAPAVDGGRVFVTSQDGQLTTLSADKGEQLWEANATVEPAAILGPGAPSIALDTVVAGFPSGELFALRVENGRTAWQDQLARTGRTTALGALSGITSSPVIDRGRVFAIGNGGRMVALELATGQRVWEREFAGVNTPWPSGDWVFAVTVEGQLVALSRTDGKIRWVSDLGRWKNPKSKKGAVEWFGPVLAGDQLILVSSLGQMSFVSPQTGETRSSRKLSSAAYLPPVVANNILYVLTDDGTVTAYR</sequence>
<dbReference type="Pfam" id="PF13360">
    <property type="entry name" value="PQQ_2"/>
    <property type="match status" value="1"/>
</dbReference>
<dbReference type="InterPro" id="IPR018391">
    <property type="entry name" value="PQQ_b-propeller_rpt"/>
</dbReference>
<dbReference type="SUPFAM" id="SSF50998">
    <property type="entry name" value="Quinoprotein alcohol dehydrogenase-like"/>
    <property type="match status" value="1"/>
</dbReference>
<dbReference type="PANTHER" id="PTHR34512:SF30">
    <property type="entry name" value="OUTER MEMBRANE PROTEIN ASSEMBLY FACTOR BAMB"/>
    <property type="match status" value="1"/>
</dbReference>
<evidence type="ECO:0000313" key="6">
    <source>
        <dbReference type="EMBL" id="TPE62236.1"/>
    </source>
</evidence>